<dbReference type="EMBL" id="SNSC02000014">
    <property type="protein sequence ID" value="TID18459.1"/>
    <property type="molecule type" value="Genomic_DNA"/>
</dbReference>
<evidence type="ECO:0000313" key="3">
    <source>
        <dbReference type="Proteomes" id="UP000298493"/>
    </source>
</evidence>
<dbReference type="AlphaFoldDB" id="A0A4Z1NU87"/>
<dbReference type="Proteomes" id="UP000298493">
    <property type="component" value="Unassembled WGS sequence"/>
</dbReference>
<comment type="caution">
    <text evidence="2">The sequence shown here is derived from an EMBL/GenBank/DDBJ whole genome shotgun (WGS) entry which is preliminary data.</text>
</comment>
<evidence type="ECO:0000256" key="1">
    <source>
        <dbReference type="SAM" id="MobiDB-lite"/>
    </source>
</evidence>
<reference evidence="2 3" key="1">
    <citation type="submission" date="2019-04" db="EMBL/GenBank/DDBJ databases">
        <title>High contiguity whole genome sequence and gene annotation resource for two Venturia nashicola isolates.</title>
        <authorList>
            <person name="Prokchorchik M."/>
            <person name="Won K."/>
            <person name="Lee Y."/>
            <person name="Choi E.D."/>
            <person name="Segonzac C."/>
            <person name="Sohn K.H."/>
        </authorList>
    </citation>
    <scope>NUCLEOTIDE SEQUENCE [LARGE SCALE GENOMIC DNA]</scope>
    <source>
        <strain evidence="2 3">PRI2</strain>
    </source>
</reference>
<feature type="region of interest" description="Disordered" evidence="1">
    <location>
        <begin position="31"/>
        <end position="74"/>
    </location>
</feature>
<sequence length="74" mass="8984">MTDRLPDRRLNNLMPNLLSLPLRLRTDLPPSRFNLPMKHRLTPSKPMDRNMMTHMRRRRRYRMMPMLGPDSVEL</sequence>
<keyword evidence="3" id="KW-1185">Reference proteome</keyword>
<protein>
    <submittedName>
        <fullName evidence="2">Uncharacterized protein</fullName>
    </submittedName>
</protein>
<gene>
    <name evidence="2" type="ORF">E6O75_ATG06535</name>
</gene>
<organism evidence="2 3">
    <name type="scientific">Venturia nashicola</name>
    <dbReference type="NCBI Taxonomy" id="86259"/>
    <lineage>
        <taxon>Eukaryota</taxon>
        <taxon>Fungi</taxon>
        <taxon>Dikarya</taxon>
        <taxon>Ascomycota</taxon>
        <taxon>Pezizomycotina</taxon>
        <taxon>Dothideomycetes</taxon>
        <taxon>Pleosporomycetidae</taxon>
        <taxon>Venturiales</taxon>
        <taxon>Venturiaceae</taxon>
        <taxon>Venturia</taxon>
    </lineage>
</organism>
<accession>A0A4Z1NU87</accession>
<proteinExistence type="predicted"/>
<name>A0A4Z1NU87_9PEZI</name>
<evidence type="ECO:0000313" key="2">
    <source>
        <dbReference type="EMBL" id="TID18459.1"/>
    </source>
</evidence>